<feature type="region of interest" description="Disordered" evidence="1">
    <location>
        <begin position="157"/>
        <end position="220"/>
    </location>
</feature>
<feature type="compositionally biased region" description="Pro residues" evidence="1">
    <location>
        <begin position="59"/>
        <end position="75"/>
    </location>
</feature>
<feature type="region of interest" description="Disordered" evidence="1">
    <location>
        <begin position="59"/>
        <end position="124"/>
    </location>
</feature>
<reference evidence="2 3" key="1">
    <citation type="journal article" date="2019" name="Emerg. Microbes Infect.">
        <title>Comprehensive subspecies identification of 175 nontuberculous mycobacteria species based on 7547 genomic profiles.</title>
        <authorList>
            <person name="Matsumoto Y."/>
            <person name="Kinjo T."/>
            <person name="Motooka D."/>
            <person name="Nabeya D."/>
            <person name="Jung N."/>
            <person name="Uechi K."/>
            <person name="Horii T."/>
            <person name="Iida T."/>
            <person name="Fujita J."/>
            <person name="Nakamura S."/>
        </authorList>
    </citation>
    <scope>NUCLEOTIDE SEQUENCE [LARGE SCALE GENOMIC DNA]</scope>
    <source>
        <strain evidence="2 3">JCM 12375</strain>
    </source>
</reference>
<feature type="compositionally biased region" description="Pro residues" evidence="1">
    <location>
        <begin position="161"/>
        <end position="197"/>
    </location>
</feature>
<gene>
    <name evidence="2" type="ORF">MMAGJ_65540</name>
</gene>
<feature type="compositionally biased region" description="Pro residues" evidence="1">
    <location>
        <begin position="210"/>
        <end position="220"/>
    </location>
</feature>
<keyword evidence="3" id="KW-1185">Reference proteome</keyword>
<protein>
    <submittedName>
        <fullName evidence="2">Uncharacterized protein</fullName>
    </submittedName>
</protein>
<evidence type="ECO:0000313" key="2">
    <source>
        <dbReference type="EMBL" id="BBX37272.1"/>
    </source>
</evidence>
<accession>A0ABM7I2Z7</accession>
<evidence type="ECO:0000313" key="3">
    <source>
        <dbReference type="Proteomes" id="UP000465622"/>
    </source>
</evidence>
<dbReference type="EMBL" id="AP022567">
    <property type="protein sequence ID" value="BBX37272.1"/>
    <property type="molecule type" value="Genomic_DNA"/>
</dbReference>
<proteinExistence type="predicted"/>
<sequence>MVGANDALRVTICPWSNSERSPVISVDIRKFASVFACCASGPVIALLVAGAATADPGTPVVPPPAPAPAPGPAPAGPAVQAAPADPAGQLAAQPPAETPHLASPDALPPGATMDPAGQGTESPNLSYLKDLWHAVQNQEISGKEAFLLGIAQRNMNTPIPEQAPGPNVPVAPGAPAPGGVPGPNPLAPNTPMPPGAPLAPAAAPAAPVVPNGPVPPAPLP</sequence>
<dbReference type="Proteomes" id="UP000465622">
    <property type="component" value="Chromosome"/>
</dbReference>
<feature type="compositionally biased region" description="Low complexity" evidence="1">
    <location>
        <begin position="76"/>
        <end position="95"/>
    </location>
</feature>
<feature type="compositionally biased region" description="Low complexity" evidence="1">
    <location>
        <begin position="198"/>
        <end position="209"/>
    </location>
</feature>
<evidence type="ECO:0000256" key="1">
    <source>
        <dbReference type="SAM" id="MobiDB-lite"/>
    </source>
</evidence>
<name>A0ABM7I2Z7_MYCME</name>
<organism evidence="2 3">
    <name type="scientific">Mycolicibacterium mageritense</name>
    <name type="common">Mycobacterium mageritense</name>
    <dbReference type="NCBI Taxonomy" id="53462"/>
    <lineage>
        <taxon>Bacteria</taxon>
        <taxon>Bacillati</taxon>
        <taxon>Actinomycetota</taxon>
        <taxon>Actinomycetes</taxon>
        <taxon>Mycobacteriales</taxon>
        <taxon>Mycobacteriaceae</taxon>
        <taxon>Mycolicibacterium</taxon>
    </lineage>
</organism>